<organism evidence="8 9">
    <name type="scientific">Roseisolibacter agri</name>
    <dbReference type="NCBI Taxonomy" id="2014610"/>
    <lineage>
        <taxon>Bacteria</taxon>
        <taxon>Pseudomonadati</taxon>
        <taxon>Gemmatimonadota</taxon>
        <taxon>Gemmatimonadia</taxon>
        <taxon>Gemmatimonadales</taxon>
        <taxon>Gemmatimonadaceae</taxon>
        <taxon>Roseisolibacter</taxon>
    </lineage>
</organism>
<sequence>MRDPLRERLQASLGAAYTLERELGGGGMSRVFVAHDEALGRDVVVKVLAPELAADISAERFAREIRLAAGLQDPHIVPVLAAGVTADGLPYYTMPFVRGASLRQRLGDGAVPLAEAVGVLRDVAAALEHAHAQGIVHRDVKPENVLLSGRSAVVADFGIAKALQASRTQAPGGTLTQIGTSLGTPAYMAPEQAAGDPATDHRADLYAWGVVAYELLAGRHPFTGKTSPQALMAAHFSETPAPLPASVPRPLATLVARCLAKEAAERPAAAADLLAALDGVATGEPPASTARRTRRVAVAVVSLVGVASAAGLALRARTARGADAPSVAVLPFEHRGPADQAFFADGLTDAITGKLVDVQGITVIDRRSASIYKATTKGATQIGRELGVAYLLEGVVAWARDSAGGWRAQVTPTLVRTRDAVARWSGTPIVVTSSDPFRAESEIATRVVDAIGVALRPGERAALSEMPTRVPEAYELFLRAGALVRARRRAEAAVLLERATQLDPKFALAFAELARIEELRARTDSAALPRYEAALRTALALDPNLAEAHFLRAEHLIFRESRLVDAARELARAHALKPGDAEILSELGAVQVATGQRDEGFANLERTARLDPLDARSNYLRVFFLWHFRRLDDAARHAARFAAVNPDDWGGHSALMRVALARGDAAAARRALSDGLHATGRPDADAEDFWMVPATMTPGFGWKRDGAWPGGFEPAGRTPLGFAAVGAWAREHGQTARARAWFDSTLVARGSMLDARSLTVGETAAARAIALAATGRAAEARRAIALADSARRALALPDEPNAAAAQDYLAYAELVLGDTAATLARLERLLAVPSGRTPAMLRTMWPYRSLHGDPRFRRLAEMDR</sequence>
<evidence type="ECO:0000256" key="3">
    <source>
        <dbReference type="ARBA" id="ARBA00022777"/>
    </source>
</evidence>
<dbReference type="Pfam" id="PF00069">
    <property type="entry name" value="Pkinase"/>
    <property type="match status" value="1"/>
</dbReference>
<comment type="caution">
    <text evidence="8">The sequence shown here is derived from an EMBL/GenBank/DDBJ whole genome shotgun (WGS) entry which is preliminary data.</text>
</comment>
<protein>
    <recommendedName>
        <fullName evidence="7">Protein kinase domain-containing protein</fullName>
    </recommendedName>
</protein>
<feature type="domain" description="Protein kinase" evidence="7">
    <location>
        <begin position="17"/>
        <end position="277"/>
    </location>
</feature>
<dbReference type="PROSITE" id="PS50011">
    <property type="entry name" value="PROTEIN_KINASE_DOM"/>
    <property type="match status" value="1"/>
</dbReference>
<evidence type="ECO:0000313" key="9">
    <source>
        <dbReference type="Proteomes" id="UP001161325"/>
    </source>
</evidence>
<evidence type="ECO:0000256" key="5">
    <source>
        <dbReference type="PROSITE-ProRule" id="PRU00339"/>
    </source>
</evidence>
<evidence type="ECO:0000259" key="7">
    <source>
        <dbReference type="PROSITE" id="PS50011"/>
    </source>
</evidence>
<dbReference type="InterPro" id="IPR011009">
    <property type="entry name" value="Kinase-like_dom_sf"/>
</dbReference>
<feature type="repeat" description="TPR" evidence="5">
    <location>
        <begin position="581"/>
        <end position="614"/>
    </location>
</feature>
<dbReference type="InterPro" id="IPR019734">
    <property type="entry name" value="TPR_rpt"/>
</dbReference>
<dbReference type="Gene3D" id="1.25.40.10">
    <property type="entry name" value="Tetratricopeptide repeat domain"/>
    <property type="match status" value="2"/>
</dbReference>
<dbReference type="AlphaFoldDB" id="A0AA37Q201"/>
<evidence type="ECO:0000256" key="6">
    <source>
        <dbReference type="PROSITE-ProRule" id="PRU10141"/>
    </source>
</evidence>
<dbReference type="PROSITE" id="PS00107">
    <property type="entry name" value="PROTEIN_KINASE_ATP"/>
    <property type="match status" value="1"/>
</dbReference>
<accession>A0AA37Q201</accession>
<dbReference type="Proteomes" id="UP001161325">
    <property type="component" value="Unassembled WGS sequence"/>
</dbReference>
<dbReference type="RefSeq" id="WP_284349540.1">
    <property type="nucleotide sequence ID" value="NZ_BRXS01000002.1"/>
</dbReference>
<keyword evidence="2 6" id="KW-0547">Nucleotide-binding</keyword>
<keyword evidence="9" id="KW-1185">Reference proteome</keyword>
<feature type="binding site" evidence="6">
    <location>
        <position position="46"/>
    </location>
    <ligand>
        <name>ATP</name>
        <dbReference type="ChEBI" id="CHEBI:30616"/>
    </ligand>
</feature>
<dbReference type="InterPro" id="IPR017441">
    <property type="entry name" value="Protein_kinase_ATP_BS"/>
</dbReference>
<keyword evidence="4 6" id="KW-0067">ATP-binding</keyword>
<dbReference type="Gene3D" id="3.30.200.20">
    <property type="entry name" value="Phosphorylase Kinase, domain 1"/>
    <property type="match status" value="1"/>
</dbReference>
<dbReference type="CDD" id="cd14014">
    <property type="entry name" value="STKc_PknB_like"/>
    <property type="match status" value="1"/>
</dbReference>
<keyword evidence="5" id="KW-0802">TPR repeat</keyword>
<gene>
    <name evidence="8" type="ORF">rosag_16120</name>
</gene>
<dbReference type="PANTHER" id="PTHR43289">
    <property type="entry name" value="MITOGEN-ACTIVATED PROTEIN KINASE KINASE KINASE 20-RELATED"/>
    <property type="match status" value="1"/>
</dbReference>
<reference evidence="8" key="1">
    <citation type="submission" date="2022-08" db="EMBL/GenBank/DDBJ databases">
        <title>Draft genome sequencing of Roseisolibacter agri AW1220.</title>
        <authorList>
            <person name="Tobiishi Y."/>
            <person name="Tonouchi A."/>
        </authorList>
    </citation>
    <scope>NUCLEOTIDE SEQUENCE</scope>
    <source>
        <strain evidence="8">AW1220</strain>
    </source>
</reference>
<dbReference type="Gene3D" id="1.10.510.10">
    <property type="entry name" value="Transferase(Phosphotransferase) domain 1"/>
    <property type="match status" value="1"/>
</dbReference>
<dbReference type="PROSITE" id="PS00108">
    <property type="entry name" value="PROTEIN_KINASE_ST"/>
    <property type="match status" value="1"/>
</dbReference>
<dbReference type="GO" id="GO:0005524">
    <property type="term" value="F:ATP binding"/>
    <property type="evidence" value="ECO:0007669"/>
    <property type="project" value="UniProtKB-UniRule"/>
</dbReference>
<evidence type="ECO:0000256" key="2">
    <source>
        <dbReference type="ARBA" id="ARBA00022741"/>
    </source>
</evidence>
<proteinExistence type="predicted"/>
<evidence type="ECO:0000256" key="4">
    <source>
        <dbReference type="ARBA" id="ARBA00022840"/>
    </source>
</evidence>
<dbReference type="InterPro" id="IPR008271">
    <property type="entry name" value="Ser/Thr_kinase_AS"/>
</dbReference>
<keyword evidence="1" id="KW-0808">Transferase</keyword>
<dbReference type="SUPFAM" id="SSF56112">
    <property type="entry name" value="Protein kinase-like (PK-like)"/>
    <property type="match status" value="1"/>
</dbReference>
<evidence type="ECO:0000313" key="8">
    <source>
        <dbReference type="EMBL" id="GLC25099.1"/>
    </source>
</evidence>
<dbReference type="InterPro" id="IPR000719">
    <property type="entry name" value="Prot_kinase_dom"/>
</dbReference>
<dbReference type="SMART" id="SM00220">
    <property type="entry name" value="S_TKc"/>
    <property type="match status" value="1"/>
</dbReference>
<keyword evidence="3" id="KW-0418">Kinase</keyword>
<dbReference type="InterPro" id="IPR011990">
    <property type="entry name" value="TPR-like_helical_dom_sf"/>
</dbReference>
<dbReference type="PROSITE" id="PS50005">
    <property type="entry name" value="TPR"/>
    <property type="match status" value="1"/>
</dbReference>
<dbReference type="GO" id="GO:0004674">
    <property type="term" value="F:protein serine/threonine kinase activity"/>
    <property type="evidence" value="ECO:0007669"/>
    <property type="project" value="TreeGrafter"/>
</dbReference>
<dbReference type="SUPFAM" id="SSF48452">
    <property type="entry name" value="TPR-like"/>
    <property type="match status" value="1"/>
</dbReference>
<evidence type="ECO:0000256" key="1">
    <source>
        <dbReference type="ARBA" id="ARBA00022679"/>
    </source>
</evidence>
<dbReference type="EMBL" id="BRXS01000002">
    <property type="protein sequence ID" value="GLC25099.1"/>
    <property type="molecule type" value="Genomic_DNA"/>
</dbReference>
<name>A0AA37Q201_9BACT</name>
<dbReference type="PANTHER" id="PTHR43289:SF6">
    <property type="entry name" value="SERINE_THREONINE-PROTEIN KINASE NEKL-3"/>
    <property type="match status" value="1"/>
</dbReference>